<proteinExistence type="inferred from homology"/>
<dbReference type="InterPro" id="IPR023997">
    <property type="entry name" value="TonB-dep_OMP_SusC/RagA_CS"/>
</dbReference>
<dbReference type="InterPro" id="IPR000531">
    <property type="entry name" value="Beta-barrel_TonB"/>
</dbReference>
<dbReference type="InterPro" id="IPR036942">
    <property type="entry name" value="Beta-barrel_TonB_sf"/>
</dbReference>
<dbReference type="NCBIfam" id="TIGR04057">
    <property type="entry name" value="SusC_RagA_signa"/>
    <property type="match status" value="1"/>
</dbReference>
<evidence type="ECO:0000259" key="11">
    <source>
        <dbReference type="Pfam" id="PF07715"/>
    </source>
</evidence>
<keyword evidence="13" id="KW-1185">Reference proteome</keyword>
<organism evidence="12 13">
    <name type="scientific">Cyclobacterium qasimii</name>
    <dbReference type="NCBI Taxonomy" id="1350429"/>
    <lineage>
        <taxon>Bacteria</taxon>
        <taxon>Pseudomonadati</taxon>
        <taxon>Bacteroidota</taxon>
        <taxon>Cytophagia</taxon>
        <taxon>Cytophagales</taxon>
        <taxon>Cyclobacteriaceae</taxon>
        <taxon>Cyclobacterium</taxon>
    </lineage>
</organism>
<reference evidence="12 13" key="1">
    <citation type="submission" date="2019-07" db="EMBL/GenBank/DDBJ databases">
        <title>Whole genome shotgun sequence of Cyclobacterium qasimii NBRC 106168.</title>
        <authorList>
            <person name="Hosoyama A."/>
            <person name="Uohara A."/>
            <person name="Ohji S."/>
            <person name="Ichikawa N."/>
        </authorList>
    </citation>
    <scope>NUCLEOTIDE SEQUENCE [LARGE SCALE GENOMIC DNA]</scope>
    <source>
        <strain evidence="12 13">NBRC 106168</strain>
    </source>
</reference>
<comment type="subcellular location">
    <subcellularLocation>
        <location evidence="1 8">Cell outer membrane</location>
        <topology evidence="1 8">Multi-pass membrane protein</topology>
    </subcellularLocation>
</comment>
<comment type="caution">
    <text evidence="12">The sequence shown here is derived from an EMBL/GenBank/DDBJ whole genome shotgun (WGS) entry which is preliminary data.</text>
</comment>
<evidence type="ECO:0000313" key="12">
    <source>
        <dbReference type="EMBL" id="GEO23828.1"/>
    </source>
</evidence>
<keyword evidence="6 8" id="KW-0472">Membrane</keyword>
<dbReference type="Gene3D" id="2.40.170.20">
    <property type="entry name" value="TonB-dependent receptor, beta-barrel domain"/>
    <property type="match status" value="1"/>
</dbReference>
<dbReference type="Gene3D" id="2.170.130.10">
    <property type="entry name" value="TonB-dependent receptor, plug domain"/>
    <property type="match status" value="1"/>
</dbReference>
<dbReference type="InterPro" id="IPR008969">
    <property type="entry name" value="CarboxyPept-like_regulatory"/>
</dbReference>
<sequence length="1132" mass="124964">MITTTKASNQLPDLEDVSVSIELKGEPMLTAFKKIEESTSYKFSYELDQIKKHQNLSLGKSKRTLKTTLDLLLENTDLQYVRNENSIVITPKVNQPQKVQQSSSTAPVRLISVSGKVTSDTDPQGIPGVNVRVVGTQTGTVTDLDGLYELNVADGNAVLDFTFIGFESVRETVGTRTVINVNLIENISGLDEVVVIGYGTQRRSDVTGSVSSVSTKELVDRPVVNIGQALQNKVSGVQVVKQGAGYPGSNPIIRIRGTNSINSNSDPLFVVDGIIGVSNALRNINPQDILSMDILKDASATAIYGTRGANGVIIITTKRGEVGEVKVNYNGSATLGTMQRNNHTVTTDQFFYLYEQAFNNTPKYGTLDKSKDFRGGENGGTGASWSEMPHLFEQVPQGGYFMDLLGNDGNYYKPRYYSNWEDIAFDNSFSQDHYIDVSGGSENAKYSFALGHTDQDGLLMQSYYKRTNARFTTDIELNKWLGVSTNILYSRAKNTRGDDQLRTISETWPILPTKYPDDPAFGIYAGNYSTGRDFPVGENWSNIVYTTGQRDGYYLNQQLTGGIVLNAQITEDLSFKANFAIDNRSEDSRWSNGDFQGTRNSDARGSNQRWFYWQNENYFNYNKVIDEHSFSGVLGLSWQETQTDWVEAQASNFPSNFYSYNNLNAGANTPQVYSSNQRSALNSYFARVNYAYDGKYMLTATGRMDGSSKFGPNNKYTFFPSIGLGWTISNEEFLISNSVVSNLKIRASAGQTGNQEIGSFVTQRYINTANVMFGNGLQSGFYPGSTGNPDLKWETTFQYDIGIDLSLFKDRVSIVADYYHKTTSDMLFNLPLPNSSAPGSAFVNLGEVQNRGVEIGLGTTNIQRPNFSWDSRLTLSANRNEILKLGPSDADVFVDAGAGNATSVYRVGESIGSFFGLNRMGVYSTQEAALAARYGRVPGDLKFEDVNQDGKIELISDGNIIGNSYPDVYGGLINSITYGKFDANITIQFVGGVDKAIVHESAEDRQFVSGMVNRVLNAWRPDHQENTMVAQVKAGNAGARYDSFTDTHEIYNAAFIRGQAASIGYTFSDLAGISSLRVYYSMENFFLLTAIELEGYDPEGSSLDKGRSNIQNIDKYQYPNPTNFILGVNVNF</sequence>
<dbReference type="GO" id="GO:0009279">
    <property type="term" value="C:cell outer membrane"/>
    <property type="evidence" value="ECO:0007669"/>
    <property type="project" value="UniProtKB-SubCell"/>
</dbReference>
<dbReference type="InterPro" id="IPR039426">
    <property type="entry name" value="TonB-dep_rcpt-like"/>
</dbReference>
<dbReference type="Pfam" id="PF13715">
    <property type="entry name" value="CarbopepD_reg_2"/>
    <property type="match status" value="1"/>
</dbReference>
<evidence type="ECO:0000256" key="6">
    <source>
        <dbReference type="ARBA" id="ARBA00023136"/>
    </source>
</evidence>
<evidence type="ECO:0000259" key="10">
    <source>
        <dbReference type="Pfam" id="PF00593"/>
    </source>
</evidence>
<dbReference type="SUPFAM" id="SSF49464">
    <property type="entry name" value="Carboxypeptidase regulatory domain-like"/>
    <property type="match status" value="1"/>
</dbReference>
<dbReference type="Pfam" id="PF07715">
    <property type="entry name" value="Plug"/>
    <property type="match status" value="1"/>
</dbReference>
<dbReference type="InterPro" id="IPR037066">
    <property type="entry name" value="Plug_dom_sf"/>
</dbReference>
<evidence type="ECO:0000256" key="1">
    <source>
        <dbReference type="ARBA" id="ARBA00004571"/>
    </source>
</evidence>
<dbReference type="SUPFAM" id="SSF56935">
    <property type="entry name" value="Porins"/>
    <property type="match status" value="1"/>
</dbReference>
<evidence type="ECO:0000256" key="9">
    <source>
        <dbReference type="RuleBase" id="RU003357"/>
    </source>
</evidence>
<evidence type="ECO:0000256" key="7">
    <source>
        <dbReference type="ARBA" id="ARBA00023237"/>
    </source>
</evidence>
<keyword evidence="5 9" id="KW-0798">TonB box</keyword>
<dbReference type="AlphaFoldDB" id="A0A512CHZ0"/>
<feature type="domain" description="TonB-dependent receptor-like beta-barrel" evidence="10">
    <location>
        <begin position="514"/>
        <end position="878"/>
    </location>
</feature>
<evidence type="ECO:0000256" key="5">
    <source>
        <dbReference type="ARBA" id="ARBA00023077"/>
    </source>
</evidence>
<feature type="domain" description="TonB-dependent receptor plug" evidence="11">
    <location>
        <begin position="204"/>
        <end position="312"/>
    </location>
</feature>
<protein>
    <submittedName>
        <fullName evidence="12">SusC/RagA family TonB-linked outer membrane protein</fullName>
    </submittedName>
</protein>
<keyword evidence="7 8" id="KW-0998">Cell outer membrane</keyword>
<keyword evidence="3 8" id="KW-1134">Transmembrane beta strand</keyword>
<evidence type="ECO:0000256" key="2">
    <source>
        <dbReference type="ARBA" id="ARBA00022448"/>
    </source>
</evidence>
<dbReference type="PROSITE" id="PS52016">
    <property type="entry name" value="TONB_DEPENDENT_REC_3"/>
    <property type="match status" value="1"/>
</dbReference>
<dbReference type="EMBL" id="BJYV01000028">
    <property type="protein sequence ID" value="GEO23828.1"/>
    <property type="molecule type" value="Genomic_DNA"/>
</dbReference>
<comment type="similarity">
    <text evidence="8 9">Belongs to the TonB-dependent receptor family.</text>
</comment>
<dbReference type="Pfam" id="PF00593">
    <property type="entry name" value="TonB_dep_Rec_b-barrel"/>
    <property type="match status" value="1"/>
</dbReference>
<keyword evidence="4 8" id="KW-0812">Transmembrane</keyword>
<accession>A0A512CHZ0</accession>
<gene>
    <name evidence="12" type="ORF">CQA01_43620</name>
</gene>
<dbReference type="InterPro" id="IPR023996">
    <property type="entry name" value="TonB-dep_OMP_SusC/RagA"/>
</dbReference>
<dbReference type="NCBIfam" id="TIGR04056">
    <property type="entry name" value="OMP_RagA_SusC"/>
    <property type="match status" value="1"/>
</dbReference>
<evidence type="ECO:0000256" key="4">
    <source>
        <dbReference type="ARBA" id="ARBA00022692"/>
    </source>
</evidence>
<keyword evidence="2 8" id="KW-0813">Transport</keyword>
<evidence type="ECO:0000256" key="3">
    <source>
        <dbReference type="ARBA" id="ARBA00022452"/>
    </source>
</evidence>
<evidence type="ECO:0000313" key="13">
    <source>
        <dbReference type="Proteomes" id="UP000321301"/>
    </source>
</evidence>
<dbReference type="Gene3D" id="2.60.40.1120">
    <property type="entry name" value="Carboxypeptidase-like, regulatory domain"/>
    <property type="match status" value="1"/>
</dbReference>
<name>A0A512CHZ0_9BACT</name>
<evidence type="ECO:0000256" key="8">
    <source>
        <dbReference type="PROSITE-ProRule" id="PRU01360"/>
    </source>
</evidence>
<dbReference type="Proteomes" id="UP000321301">
    <property type="component" value="Unassembled WGS sequence"/>
</dbReference>
<dbReference type="InterPro" id="IPR012910">
    <property type="entry name" value="Plug_dom"/>
</dbReference>